<dbReference type="Proteomes" id="UP000032515">
    <property type="component" value="Unassembled WGS sequence"/>
</dbReference>
<dbReference type="PATRIC" id="fig|1076.23.peg.1403"/>
<dbReference type="Gene3D" id="2.40.110.10">
    <property type="entry name" value="Butyryl-CoA Dehydrogenase, subunit A, domain 2"/>
    <property type="match status" value="1"/>
</dbReference>
<comment type="cofactor">
    <cofactor evidence="1 6">
        <name>FAD</name>
        <dbReference type="ChEBI" id="CHEBI:57692"/>
    </cofactor>
</comment>
<dbReference type="GO" id="GO:0016627">
    <property type="term" value="F:oxidoreductase activity, acting on the CH-CH group of donors"/>
    <property type="evidence" value="ECO:0007669"/>
    <property type="project" value="InterPro"/>
</dbReference>
<name>A0A0D7EXW6_RHOPL</name>
<dbReference type="Gene3D" id="1.20.140.10">
    <property type="entry name" value="Butyryl-CoA Dehydrogenase, subunit A, domain 3"/>
    <property type="match status" value="1"/>
</dbReference>
<keyword evidence="4 6" id="KW-0274">FAD</keyword>
<dbReference type="EMBL" id="JXXE01000195">
    <property type="protein sequence ID" value="KIZ44272.1"/>
    <property type="molecule type" value="Genomic_DNA"/>
</dbReference>
<evidence type="ECO:0000259" key="8">
    <source>
        <dbReference type="Pfam" id="PF02770"/>
    </source>
</evidence>
<evidence type="ECO:0000256" key="3">
    <source>
        <dbReference type="ARBA" id="ARBA00022630"/>
    </source>
</evidence>
<keyword evidence="5 6" id="KW-0560">Oxidoreductase</keyword>
<evidence type="ECO:0000256" key="1">
    <source>
        <dbReference type="ARBA" id="ARBA00001974"/>
    </source>
</evidence>
<dbReference type="CDD" id="cd01152">
    <property type="entry name" value="ACAD_fadE6_17_26"/>
    <property type="match status" value="1"/>
</dbReference>
<feature type="domain" description="Acyl-CoA dehydrogenase/oxidase N-terminal" evidence="9">
    <location>
        <begin position="52"/>
        <end position="130"/>
    </location>
</feature>
<evidence type="ECO:0000313" key="10">
    <source>
        <dbReference type="EMBL" id="KIZ44272.1"/>
    </source>
</evidence>
<dbReference type="PANTHER" id="PTHR43292">
    <property type="entry name" value="ACYL-COA DEHYDROGENASE"/>
    <property type="match status" value="1"/>
</dbReference>
<sequence length="415" mass="45472">MNFDDTRQEAEFRSLAREWIAANAPRQYEGELKKASLGRTQLKDANILDVAKAWQKKKAEAGWAVPHWPKDYGGRGASPIERVIWQQEEGVYGKLGALFIIGQGMCGPTMMAYATEDQKRHYLPPLASGENIWCQLFSEPAGGSDVAGLRTRAEKDGDDWVINGQKIWTSGAHYSDYGILITRTDPNVPKHKGLTMFFLDMKSQGVEIKPIKQANGNSDFNEVYFTDVRIPDSQRLGAVGDGWNVSLTTLMNERMSIGANVATGFPELFEFCSNLMLEDGLAIDDRAVRSKLANWAVRASGLKYTSFRAISALSRGDRPGPENSIGKLVAGSMIQDVATYALDLQGAAGVLMGPDDAEAAGKFQAMLLRSPATRVEGGTDEILRNIIAERVLGLPGDIRVDKDVPFNKIPTRGRG</sequence>
<dbReference type="FunFam" id="2.40.110.10:FF:000011">
    <property type="entry name" value="Acyl-CoA dehydrogenase FadE34"/>
    <property type="match status" value="1"/>
</dbReference>
<dbReference type="Gene3D" id="1.10.540.10">
    <property type="entry name" value="Acyl-CoA dehydrogenase/oxidase, N-terminal domain"/>
    <property type="match status" value="1"/>
</dbReference>
<feature type="domain" description="Acyl-CoA dehydrogenase/oxidase C-terminal" evidence="7">
    <location>
        <begin position="240"/>
        <end position="392"/>
    </location>
</feature>
<evidence type="ECO:0000256" key="6">
    <source>
        <dbReference type="RuleBase" id="RU362125"/>
    </source>
</evidence>
<evidence type="ECO:0000259" key="7">
    <source>
        <dbReference type="Pfam" id="PF00441"/>
    </source>
</evidence>
<evidence type="ECO:0000259" key="9">
    <source>
        <dbReference type="Pfam" id="PF02771"/>
    </source>
</evidence>
<dbReference type="OrthoDB" id="9775090at2"/>
<evidence type="ECO:0000256" key="2">
    <source>
        <dbReference type="ARBA" id="ARBA00009347"/>
    </source>
</evidence>
<dbReference type="PANTHER" id="PTHR43292:SF4">
    <property type="entry name" value="ACYL-COA DEHYDROGENASE FADE34"/>
    <property type="match status" value="1"/>
</dbReference>
<dbReference type="Pfam" id="PF00441">
    <property type="entry name" value="Acyl-CoA_dh_1"/>
    <property type="match status" value="1"/>
</dbReference>
<proteinExistence type="inferred from homology"/>
<dbReference type="InterPro" id="IPR009075">
    <property type="entry name" value="AcylCo_DH/oxidase_C"/>
</dbReference>
<dbReference type="SUPFAM" id="SSF56645">
    <property type="entry name" value="Acyl-CoA dehydrogenase NM domain-like"/>
    <property type="match status" value="1"/>
</dbReference>
<reference evidence="10 11" key="1">
    <citation type="submission" date="2014-11" db="EMBL/GenBank/DDBJ databases">
        <title>Genomics and ecophysiology of heterotrophic nitrogen fixing bacteria isolated from estuarine surface water.</title>
        <authorList>
            <person name="Bentzon-Tilia M."/>
            <person name="Severin I."/>
            <person name="Hansen L.H."/>
            <person name="Riemann L."/>
        </authorList>
    </citation>
    <scope>NUCLEOTIDE SEQUENCE [LARGE SCALE GENOMIC DNA]</scope>
    <source>
        <strain evidence="10 11">BAL398</strain>
    </source>
</reference>
<dbReference type="RefSeq" id="WP_044409549.1">
    <property type="nucleotide sequence ID" value="NZ_JXXE01000195.1"/>
</dbReference>
<protein>
    <submittedName>
        <fullName evidence="10">Acyl-CoA dehydrogenase</fullName>
    </submittedName>
</protein>
<dbReference type="InterPro" id="IPR006091">
    <property type="entry name" value="Acyl-CoA_Oxase/DH_mid-dom"/>
</dbReference>
<gene>
    <name evidence="10" type="ORF">OO17_10125</name>
</gene>
<dbReference type="InterPro" id="IPR052161">
    <property type="entry name" value="Mycobact_Acyl-CoA_DH"/>
</dbReference>
<dbReference type="InterPro" id="IPR046373">
    <property type="entry name" value="Acyl-CoA_Oxase/DH_mid-dom_sf"/>
</dbReference>
<dbReference type="SUPFAM" id="SSF47203">
    <property type="entry name" value="Acyl-CoA dehydrogenase C-terminal domain-like"/>
    <property type="match status" value="1"/>
</dbReference>
<dbReference type="AlphaFoldDB" id="A0A0D7EXW6"/>
<dbReference type="GO" id="GO:0050660">
    <property type="term" value="F:flavin adenine dinucleotide binding"/>
    <property type="evidence" value="ECO:0007669"/>
    <property type="project" value="InterPro"/>
</dbReference>
<keyword evidence="3 6" id="KW-0285">Flavoprotein</keyword>
<dbReference type="InterPro" id="IPR036250">
    <property type="entry name" value="AcylCo_DH-like_C"/>
</dbReference>
<evidence type="ECO:0000256" key="4">
    <source>
        <dbReference type="ARBA" id="ARBA00022827"/>
    </source>
</evidence>
<accession>A0A0D7EXW6</accession>
<evidence type="ECO:0000256" key="5">
    <source>
        <dbReference type="ARBA" id="ARBA00023002"/>
    </source>
</evidence>
<dbReference type="Pfam" id="PF02770">
    <property type="entry name" value="Acyl-CoA_dh_M"/>
    <property type="match status" value="1"/>
</dbReference>
<dbReference type="InterPro" id="IPR037069">
    <property type="entry name" value="AcylCoA_DH/ox_N_sf"/>
</dbReference>
<dbReference type="InterPro" id="IPR009100">
    <property type="entry name" value="AcylCoA_DH/oxidase_NM_dom_sf"/>
</dbReference>
<comment type="similarity">
    <text evidence="2 6">Belongs to the acyl-CoA dehydrogenase family.</text>
</comment>
<feature type="domain" description="Acyl-CoA oxidase/dehydrogenase middle" evidence="8">
    <location>
        <begin position="134"/>
        <end position="228"/>
    </location>
</feature>
<evidence type="ECO:0000313" key="11">
    <source>
        <dbReference type="Proteomes" id="UP000032515"/>
    </source>
</evidence>
<organism evidence="10 11">
    <name type="scientific">Rhodopseudomonas palustris</name>
    <dbReference type="NCBI Taxonomy" id="1076"/>
    <lineage>
        <taxon>Bacteria</taxon>
        <taxon>Pseudomonadati</taxon>
        <taxon>Pseudomonadota</taxon>
        <taxon>Alphaproteobacteria</taxon>
        <taxon>Hyphomicrobiales</taxon>
        <taxon>Nitrobacteraceae</taxon>
        <taxon>Rhodopseudomonas</taxon>
    </lineage>
</organism>
<comment type="caution">
    <text evidence="10">The sequence shown here is derived from an EMBL/GenBank/DDBJ whole genome shotgun (WGS) entry which is preliminary data.</text>
</comment>
<dbReference type="InterPro" id="IPR013786">
    <property type="entry name" value="AcylCoA_DH/ox_N"/>
</dbReference>
<dbReference type="GO" id="GO:0005886">
    <property type="term" value="C:plasma membrane"/>
    <property type="evidence" value="ECO:0007669"/>
    <property type="project" value="TreeGrafter"/>
</dbReference>
<dbReference type="Pfam" id="PF02771">
    <property type="entry name" value="Acyl-CoA_dh_N"/>
    <property type="match status" value="1"/>
</dbReference>